<sequence length="41" mass="4562">MQLPLQIFCIAFVSSGPIFFTGQWQSKKLRCAHGHGNSPKT</sequence>
<evidence type="ECO:0000313" key="1">
    <source>
        <dbReference type="EMBL" id="JAD67167.1"/>
    </source>
</evidence>
<organism evidence="1">
    <name type="scientific">Arundo donax</name>
    <name type="common">Giant reed</name>
    <name type="synonym">Donax arundinaceus</name>
    <dbReference type="NCBI Taxonomy" id="35708"/>
    <lineage>
        <taxon>Eukaryota</taxon>
        <taxon>Viridiplantae</taxon>
        <taxon>Streptophyta</taxon>
        <taxon>Embryophyta</taxon>
        <taxon>Tracheophyta</taxon>
        <taxon>Spermatophyta</taxon>
        <taxon>Magnoliopsida</taxon>
        <taxon>Liliopsida</taxon>
        <taxon>Poales</taxon>
        <taxon>Poaceae</taxon>
        <taxon>PACMAD clade</taxon>
        <taxon>Arundinoideae</taxon>
        <taxon>Arundineae</taxon>
        <taxon>Arundo</taxon>
    </lineage>
</organism>
<reference evidence="1" key="2">
    <citation type="journal article" date="2015" name="Data Brief">
        <title>Shoot transcriptome of the giant reed, Arundo donax.</title>
        <authorList>
            <person name="Barrero R.A."/>
            <person name="Guerrero F.D."/>
            <person name="Moolhuijzen P."/>
            <person name="Goolsby J.A."/>
            <person name="Tidwell J."/>
            <person name="Bellgard S.E."/>
            <person name="Bellgard M.I."/>
        </authorList>
    </citation>
    <scope>NUCLEOTIDE SEQUENCE</scope>
    <source>
        <tissue evidence="1">Shoot tissue taken approximately 20 cm above the soil surface</tissue>
    </source>
</reference>
<protein>
    <submittedName>
        <fullName evidence="1">Uncharacterized protein</fullName>
    </submittedName>
</protein>
<reference evidence="1" key="1">
    <citation type="submission" date="2014-09" db="EMBL/GenBank/DDBJ databases">
        <authorList>
            <person name="Magalhaes I.L.F."/>
            <person name="Oliveira U."/>
            <person name="Santos F.R."/>
            <person name="Vidigal T.H.D.A."/>
            <person name="Brescovit A.D."/>
            <person name="Santos A.J."/>
        </authorList>
    </citation>
    <scope>NUCLEOTIDE SEQUENCE</scope>
    <source>
        <tissue evidence="1">Shoot tissue taken approximately 20 cm above the soil surface</tissue>
    </source>
</reference>
<accession>A0A0A9C6N6</accession>
<dbReference type="EMBL" id="GBRH01230728">
    <property type="protein sequence ID" value="JAD67167.1"/>
    <property type="molecule type" value="Transcribed_RNA"/>
</dbReference>
<name>A0A0A9C6N6_ARUDO</name>
<proteinExistence type="predicted"/>
<dbReference type="AlphaFoldDB" id="A0A0A9C6N6"/>